<proteinExistence type="predicted"/>
<evidence type="ECO:0000313" key="2">
    <source>
        <dbReference type="Proteomes" id="UP000744676"/>
    </source>
</evidence>
<keyword evidence="2" id="KW-1185">Reference proteome</keyword>
<gene>
    <name evidence="1" type="ORF">D0Z00_002715</name>
</gene>
<comment type="caution">
    <text evidence="1">The sequence shown here is derived from an EMBL/GenBank/DDBJ whole genome shotgun (WGS) entry which is preliminary data.</text>
</comment>
<dbReference type="EMBL" id="QVQA01000084">
    <property type="protein sequence ID" value="KAF5096657.1"/>
    <property type="molecule type" value="Genomic_DNA"/>
</dbReference>
<accession>A0ACB6V3K0</accession>
<evidence type="ECO:0000313" key="1">
    <source>
        <dbReference type="EMBL" id="KAF5096657.1"/>
    </source>
</evidence>
<protein>
    <submittedName>
        <fullName evidence="1">Uncharacterized protein</fullName>
    </submittedName>
</protein>
<reference evidence="1 2" key="1">
    <citation type="journal article" date="2020" name="Front. Microbiol.">
        <title>Phenotypic and Genetic Characterization of the Cheese Ripening Yeast Geotrichum candidum.</title>
        <authorList>
            <person name="Perkins V."/>
            <person name="Vignola S."/>
            <person name="Lessard M.H."/>
            <person name="Plante P.L."/>
            <person name="Corbeil J."/>
            <person name="Dugat-Bony E."/>
            <person name="Frenette M."/>
            <person name="Labrie S."/>
        </authorList>
    </citation>
    <scope>NUCLEOTIDE SEQUENCE [LARGE SCALE GENOMIC DNA]</scope>
    <source>
        <strain evidence="1 2">LMA-1147</strain>
    </source>
</reference>
<name>A0ACB6V3K0_9ASCO</name>
<dbReference type="Proteomes" id="UP000744676">
    <property type="component" value="Unassembled WGS sequence"/>
</dbReference>
<organism evidence="1 2">
    <name type="scientific">Geotrichum galactomycetum</name>
    <dbReference type="NCBI Taxonomy" id="27317"/>
    <lineage>
        <taxon>Eukaryota</taxon>
        <taxon>Fungi</taxon>
        <taxon>Dikarya</taxon>
        <taxon>Ascomycota</taxon>
        <taxon>Saccharomycotina</taxon>
        <taxon>Dipodascomycetes</taxon>
        <taxon>Dipodascales</taxon>
        <taxon>Dipodascaceae</taxon>
        <taxon>Geotrichum</taxon>
    </lineage>
</organism>
<sequence>MASTEQTQQATAAPAAKTSFQPPGSFDAEPFGTTTTTTNSSKEIDGDEADFVPGLLKGGQGVVEIPEHLRAKLYDLSYEKMPPLKPRKSKIRDYRDLLTVNRFKMTAKQIW</sequence>